<evidence type="ECO:0000313" key="5">
    <source>
        <dbReference type="Proteomes" id="UP001438707"/>
    </source>
</evidence>
<feature type="compositionally biased region" description="Low complexity" evidence="1">
    <location>
        <begin position="143"/>
        <end position="152"/>
    </location>
</feature>
<feature type="domain" description="NAD(P)-binding" evidence="3">
    <location>
        <begin position="452"/>
        <end position="523"/>
    </location>
</feature>
<organism evidence="4 5">
    <name type="scientific">Apatococcus lobatus</name>
    <dbReference type="NCBI Taxonomy" id="904363"/>
    <lineage>
        <taxon>Eukaryota</taxon>
        <taxon>Viridiplantae</taxon>
        <taxon>Chlorophyta</taxon>
        <taxon>core chlorophytes</taxon>
        <taxon>Trebouxiophyceae</taxon>
        <taxon>Chlorellales</taxon>
        <taxon>Chlorellaceae</taxon>
        <taxon>Apatococcus</taxon>
    </lineage>
</organism>
<evidence type="ECO:0000313" key="4">
    <source>
        <dbReference type="EMBL" id="KAK9845099.1"/>
    </source>
</evidence>
<dbReference type="Proteomes" id="UP001438707">
    <property type="component" value="Unassembled WGS sequence"/>
</dbReference>
<dbReference type="EMBL" id="JALJOS010000001">
    <property type="protein sequence ID" value="KAK9845099.1"/>
    <property type="molecule type" value="Genomic_DNA"/>
</dbReference>
<name>A0AAW1SFM6_9CHLO</name>
<evidence type="ECO:0000259" key="2">
    <source>
        <dbReference type="Pfam" id="PF08547"/>
    </source>
</evidence>
<feature type="domain" description="NADH:ubiquinone oxidoreductase intermediate-associated protein 30" evidence="2">
    <location>
        <begin position="247"/>
        <end position="409"/>
    </location>
</feature>
<dbReference type="InterPro" id="IPR013857">
    <property type="entry name" value="NADH-UbQ_OxRdtase-assoc_prot30"/>
</dbReference>
<feature type="region of interest" description="Disordered" evidence="1">
    <location>
        <begin position="565"/>
        <end position="621"/>
    </location>
</feature>
<feature type="compositionally biased region" description="Pro residues" evidence="1">
    <location>
        <begin position="568"/>
        <end position="578"/>
    </location>
</feature>
<gene>
    <name evidence="4" type="ORF">WJX74_010569</name>
</gene>
<evidence type="ECO:0008006" key="6">
    <source>
        <dbReference type="Google" id="ProtNLM"/>
    </source>
</evidence>
<dbReference type="Gene3D" id="3.40.50.720">
    <property type="entry name" value="NAD(P)-binding Rossmann-like Domain"/>
    <property type="match status" value="2"/>
</dbReference>
<dbReference type="PANTHER" id="PTHR15020:SF11">
    <property type="entry name" value="OS06G0360300 PROTEIN"/>
    <property type="match status" value="1"/>
</dbReference>
<dbReference type="SUPFAM" id="SSF49785">
    <property type="entry name" value="Galactose-binding domain-like"/>
    <property type="match status" value="1"/>
</dbReference>
<feature type="region of interest" description="Disordered" evidence="1">
    <location>
        <begin position="143"/>
        <end position="162"/>
    </location>
</feature>
<proteinExistence type="predicted"/>
<keyword evidence="5" id="KW-1185">Reference proteome</keyword>
<dbReference type="PANTHER" id="PTHR15020">
    <property type="entry name" value="FLAVIN REDUCTASE-RELATED"/>
    <property type="match status" value="1"/>
</dbReference>
<evidence type="ECO:0000256" key="1">
    <source>
        <dbReference type="SAM" id="MobiDB-lite"/>
    </source>
</evidence>
<protein>
    <recommendedName>
        <fullName evidence="6">NAD(P)-binding domain-containing protein</fullName>
    </recommendedName>
</protein>
<reference evidence="4 5" key="1">
    <citation type="journal article" date="2024" name="Nat. Commun.">
        <title>Phylogenomics reveals the evolutionary origins of lichenization in chlorophyte algae.</title>
        <authorList>
            <person name="Puginier C."/>
            <person name="Libourel C."/>
            <person name="Otte J."/>
            <person name="Skaloud P."/>
            <person name="Haon M."/>
            <person name="Grisel S."/>
            <person name="Petersen M."/>
            <person name="Berrin J.G."/>
            <person name="Delaux P.M."/>
            <person name="Dal Grande F."/>
            <person name="Keller J."/>
        </authorList>
    </citation>
    <scope>NUCLEOTIDE SEQUENCE [LARGE SCALE GENOMIC DNA]</scope>
    <source>
        <strain evidence="4 5">SAG 2145</strain>
    </source>
</reference>
<dbReference type="InterPro" id="IPR008979">
    <property type="entry name" value="Galactose-bd-like_sf"/>
</dbReference>
<accession>A0AAW1SFM6</accession>
<dbReference type="SUPFAM" id="SSF51735">
    <property type="entry name" value="NAD(P)-binding Rossmann-fold domains"/>
    <property type="match status" value="1"/>
</dbReference>
<dbReference type="InterPro" id="IPR036291">
    <property type="entry name" value="NAD(P)-bd_dom_sf"/>
</dbReference>
<dbReference type="Pfam" id="PF13460">
    <property type="entry name" value="NAD_binding_10"/>
    <property type="match status" value="1"/>
</dbReference>
<feature type="compositionally biased region" description="Basic and acidic residues" evidence="1">
    <location>
        <begin position="600"/>
        <end position="614"/>
    </location>
</feature>
<dbReference type="InterPro" id="IPR016040">
    <property type="entry name" value="NAD(P)-bd_dom"/>
</dbReference>
<comment type="caution">
    <text evidence="4">The sequence shown here is derived from an EMBL/GenBank/DDBJ whole genome shotgun (WGS) entry which is preliminary data.</text>
</comment>
<feature type="compositionally biased region" description="Basic and acidic residues" evidence="1">
    <location>
        <begin position="579"/>
        <end position="588"/>
    </location>
</feature>
<dbReference type="AlphaFoldDB" id="A0AAW1SFM6"/>
<evidence type="ECO:0000259" key="3">
    <source>
        <dbReference type="Pfam" id="PF13460"/>
    </source>
</evidence>
<dbReference type="Pfam" id="PF08547">
    <property type="entry name" value="CIA30"/>
    <property type="match status" value="1"/>
</dbReference>
<sequence>MIIALEARLRSVRTAIPGFDHHFLRHPRQHLHSSSSRKSLQTTCALPAGLDSSNLPLIAGGAVAVLGAVALGVQLSQQGPGSQAATAMSTGSNSSKRNNAVLVFGASGKLGRFIVAELLKKGRSVVAAGRDADRTSAALAELGLQAGQQPSPGGSGNGSKGPMLEVEGGWDVTDRAGLGQAQRWQGVSQVVCALGSKFGRQQNGSMGYIDGMSPERVDKEGVTNVAQAAAKTLQRQPRQVQTTQVFSMSSKSDLAKWKSLDDPVMGGKSSSSISLSEAGNFLWSGEVITEGGGFCGNRVQADLNLQAYDGLAFKVKGDGLTIKCSLKTAGINNKPACAYQASFDTVAGQTADVRLAWHEFQPVDKAVIIDSLPPLDPSQITGFGFNHSRFSFNGLPNPRFHDGAFTMEVVGGLHAWRAPRTEVLLVSSAAVERNARIGNDAAARKADIPIVQLNPGGVLNQKYAGETALRSSGAAYTILRPVGLSREKEEESFELEASQGDRIVGIISRQEVAVLTAAALDSPASAGKTIEFRRRSKEESRGLQPDLSSLFLAAVEDRHRPRINLPYLPAPVAPPPPPSEDRKQEILQDSRVQAAMQRNRQPDDGKVNQSEESRQPVGAGR</sequence>